<feature type="compositionally biased region" description="Low complexity" evidence="1">
    <location>
        <begin position="89"/>
        <end position="100"/>
    </location>
</feature>
<gene>
    <name evidence="2" type="ORF">NCGR_LOCUS44373</name>
</gene>
<accession>A0A811QSZ2</accession>
<proteinExistence type="predicted"/>
<evidence type="ECO:0000256" key="1">
    <source>
        <dbReference type="SAM" id="MobiDB-lite"/>
    </source>
</evidence>
<keyword evidence="3" id="KW-1185">Reference proteome</keyword>
<comment type="caution">
    <text evidence="2">The sequence shown here is derived from an EMBL/GenBank/DDBJ whole genome shotgun (WGS) entry which is preliminary data.</text>
</comment>
<organism evidence="2 3">
    <name type="scientific">Miscanthus lutarioriparius</name>
    <dbReference type="NCBI Taxonomy" id="422564"/>
    <lineage>
        <taxon>Eukaryota</taxon>
        <taxon>Viridiplantae</taxon>
        <taxon>Streptophyta</taxon>
        <taxon>Embryophyta</taxon>
        <taxon>Tracheophyta</taxon>
        <taxon>Spermatophyta</taxon>
        <taxon>Magnoliopsida</taxon>
        <taxon>Liliopsida</taxon>
        <taxon>Poales</taxon>
        <taxon>Poaceae</taxon>
        <taxon>PACMAD clade</taxon>
        <taxon>Panicoideae</taxon>
        <taxon>Andropogonodae</taxon>
        <taxon>Andropogoneae</taxon>
        <taxon>Saccharinae</taxon>
        <taxon>Miscanthus</taxon>
    </lineage>
</organism>
<dbReference type="Proteomes" id="UP000604825">
    <property type="component" value="Unassembled WGS sequence"/>
</dbReference>
<evidence type="ECO:0000313" key="3">
    <source>
        <dbReference type="Proteomes" id="UP000604825"/>
    </source>
</evidence>
<feature type="region of interest" description="Disordered" evidence="1">
    <location>
        <begin position="67"/>
        <end position="100"/>
    </location>
</feature>
<sequence length="100" mass="11001">MAGARRVQGRRLFAHQGICALNVKDLMEKSQRAYFLFEGDHDHEEAPLSGRHAEEANKATCCANCGLAPPPRDSSRRSPTQEAKPRRTSSLASSFSKLCS</sequence>
<reference evidence="2" key="1">
    <citation type="submission" date="2020-10" db="EMBL/GenBank/DDBJ databases">
        <authorList>
            <person name="Han B."/>
            <person name="Lu T."/>
            <person name="Zhao Q."/>
            <person name="Huang X."/>
            <person name="Zhao Y."/>
        </authorList>
    </citation>
    <scope>NUCLEOTIDE SEQUENCE</scope>
</reference>
<evidence type="ECO:0000313" key="2">
    <source>
        <dbReference type="EMBL" id="CAD6260950.1"/>
    </source>
</evidence>
<name>A0A811QSZ2_9POAL</name>
<dbReference type="AlphaFoldDB" id="A0A811QSZ2"/>
<protein>
    <submittedName>
        <fullName evidence="2">Uncharacterized protein</fullName>
    </submittedName>
</protein>
<dbReference type="EMBL" id="CAJGYO010000011">
    <property type="protein sequence ID" value="CAD6260950.1"/>
    <property type="molecule type" value="Genomic_DNA"/>
</dbReference>